<keyword evidence="5 9" id="KW-1133">Transmembrane helix</keyword>
<feature type="compositionally biased region" description="Low complexity" evidence="8">
    <location>
        <begin position="303"/>
        <end position="343"/>
    </location>
</feature>
<evidence type="ECO:0000256" key="6">
    <source>
        <dbReference type="ARBA" id="ARBA00023128"/>
    </source>
</evidence>
<dbReference type="AlphaFoldDB" id="A0A6P8GRT3"/>
<feature type="transmembrane region" description="Helical" evidence="9">
    <location>
        <begin position="12"/>
        <end position="34"/>
    </location>
</feature>
<dbReference type="RefSeq" id="XP_031441368.2">
    <property type="nucleotide sequence ID" value="XM_031585508.2"/>
</dbReference>
<comment type="subcellular location">
    <subcellularLocation>
        <location evidence="1">Mitochondrion outer membrane</location>
    </subcellularLocation>
</comment>
<feature type="region of interest" description="Disordered" evidence="8">
    <location>
        <begin position="278"/>
        <end position="344"/>
    </location>
</feature>
<reference evidence="11" key="1">
    <citation type="submission" date="2025-08" db="UniProtKB">
        <authorList>
            <consortium name="RefSeq"/>
        </authorList>
    </citation>
    <scope>IDENTIFICATION</scope>
</reference>
<gene>
    <name evidence="11" type="primary">LOC105894177</name>
</gene>
<keyword evidence="7 9" id="KW-0472">Membrane</keyword>
<dbReference type="Pfam" id="PF10265">
    <property type="entry name" value="Miga"/>
    <property type="match status" value="1"/>
</dbReference>
<keyword evidence="3 9" id="KW-0812">Transmembrane</keyword>
<accession>A0A6P8GRT3</accession>
<dbReference type="KEGG" id="char:105894177"/>
<comment type="similarity">
    <text evidence="2">Belongs to the mitoguardin family.</text>
</comment>
<dbReference type="Proteomes" id="UP000515152">
    <property type="component" value="Chromosome 18"/>
</dbReference>
<evidence type="ECO:0000256" key="8">
    <source>
        <dbReference type="SAM" id="MobiDB-lite"/>
    </source>
</evidence>
<evidence type="ECO:0000256" key="7">
    <source>
        <dbReference type="ARBA" id="ARBA00023136"/>
    </source>
</evidence>
<dbReference type="InterPro" id="IPR019392">
    <property type="entry name" value="Miga"/>
</dbReference>
<dbReference type="GeneID" id="105894177"/>
<dbReference type="GO" id="GO:0005741">
    <property type="term" value="C:mitochondrial outer membrane"/>
    <property type="evidence" value="ECO:0007669"/>
    <property type="project" value="UniProtKB-SubCell"/>
</dbReference>
<evidence type="ECO:0000256" key="5">
    <source>
        <dbReference type="ARBA" id="ARBA00022989"/>
    </source>
</evidence>
<evidence type="ECO:0000313" key="11">
    <source>
        <dbReference type="RefSeq" id="XP_031441368.2"/>
    </source>
</evidence>
<dbReference type="PANTHER" id="PTHR21508:SF5">
    <property type="entry name" value="MITOGUARDIN"/>
    <property type="match status" value="1"/>
</dbReference>
<evidence type="ECO:0000256" key="1">
    <source>
        <dbReference type="ARBA" id="ARBA00004294"/>
    </source>
</evidence>
<dbReference type="GO" id="GO:0008053">
    <property type="term" value="P:mitochondrial fusion"/>
    <property type="evidence" value="ECO:0007669"/>
    <property type="project" value="InterPro"/>
</dbReference>
<protein>
    <submittedName>
        <fullName evidence="11">Uncharacterized protein LOC105894177</fullName>
    </submittedName>
</protein>
<evidence type="ECO:0000256" key="2">
    <source>
        <dbReference type="ARBA" id="ARBA00008969"/>
    </source>
</evidence>
<evidence type="ECO:0000256" key="9">
    <source>
        <dbReference type="SAM" id="Phobius"/>
    </source>
</evidence>
<evidence type="ECO:0000313" key="10">
    <source>
        <dbReference type="Proteomes" id="UP000515152"/>
    </source>
</evidence>
<sequence length="545" mass="59591">MEIRTNPFSRFYVPPFICAASLAATAMGTAVFFYRWRKETAEIGTQTEWETVEVGSQAGWETAEQGTQSVCVTAEAETQSVWETAEAGTQAEGETVEAGTQAYWETSEAGTQATWESAEADTQADWTDVFFLAMRMASHMGLLDAELGPVLLCGTQEVQNTRLTVGFEHAEWFSSGPRWVEVKLTCTEKLDESLKRQWFVLTNTFHVETPEGGRVQYASVNWPSYCVVFSIQRDCGKIIHVSSHMETDATFYLEMAGVLMVETSTTFKGMTIAADGTVSTTERTHTVSVPAPTFPFPQPGFSPDAPDAAGPDVPCLDSAPGPDGDAASSAAAPSSAQGSGDSSLLPEATQVPSLYHLFLSTALEDFALRLNGLREAFAVLLAKEQGANFVFVAGKMILRNVATLSGKDAGVFQQEFDQLLAFLQSHTIETELLEVGIHSVNLLDVVFEMVFFGELEGARARLVPRAQGGFLDHLVTVVHAFLPSEVWPHQAARCWELLRADVLVFLVDIFSLDLSVYSRPQDLSDVLFSCLEQRVDQLLSRMPAP</sequence>
<evidence type="ECO:0000256" key="3">
    <source>
        <dbReference type="ARBA" id="ARBA00022692"/>
    </source>
</evidence>
<proteinExistence type="inferred from homology"/>
<dbReference type="OrthoDB" id="8964675at2759"/>
<keyword evidence="4" id="KW-1000">Mitochondrion outer membrane</keyword>
<dbReference type="PANTHER" id="PTHR21508">
    <property type="entry name" value="MITOGUARDIN"/>
    <property type="match status" value="1"/>
</dbReference>
<keyword evidence="6" id="KW-0496">Mitochondrion</keyword>
<name>A0A6P8GRT3_CLUHA</name>
<evidence type="ECO:0000256" key="4">
    <source>
        <dbReference type="ARBA" id="ARBA00022787"/>
    </source>
</evidence>
<organism evidence="10 11">
    <name type="scientific">Clupea harengus</name>
    <name type="common">Atlantic herring</name>
    <dbReference type="NCBI Taxonomy" id="7950"/>
    <lineage>
        <taxon>Eukaryota</taxon>
        <taxon>Metazoa</taxon>
        <taxon>Chordata</taxon>
        <taxon>Craniata</taxon>
        <taxon>Vertebrata</taxon>
        <taxon>Euteleostomi</taxon>
        <taxon>Actinopterygii</taxon>
        <taxon>Neopterygii</taxon>
        <taxon>Teleostei</taxon>
        <taxon>Clupei</taxon>
        <taxon>Clupeiformes</taxon>
        <taxon>Clupeoidei</taxon>
        <taxon>Clupeidae</taxon>
        <taxon>Clupea</taxon>
    </lineage>
</organism>
<keyword evidence="10" id="KW-1185">Reference proteome</keyword>